<dbReference type="InterPro" id="IPR011712">
    <property type="entry name" value="Sig_transdc_His_kin_sub3_dim/P"/>
</dbReference>
<dbReference type="EC" id="2.7.13.3" evidence="2"/>
<dbReference type="GO" id="GO:0016301">
    <property type="term" value="F:kinase activity"/>
    <property type="evidence" value="ECO:0007669"/>
    <property type="project" value="UniProtKB-KW"/>
</dbReference>
<dbReference type="InterPro" id="IPR003594">
    <property type="entry name" value="HATPase_dom"/>
</dbReference>
<gene>
    <name evidence="11" type="ORF">ACFPFX_37895</name>
</gene>
<dbReference type="Gene3D" id="3.30.565.10">
    <property type="entry name" value="Histidine kinase-like ATPase, C-terminal domain"/>
    <property type="match status" value="1"/>
</dbReference>
<dbReference type="InterPro" id="IPR036890">
    <property type="entry name" value="HATPase_C_sf"/>
</dbReference>
<dbReference type="PANTHER" id="PTHR24421">
    <property type="entry name" value="NITRATE/NITRITE SENSOR PROTEIN NARX-RELATED"/>
    <property type="match status" value="1"/>
</dbReference>
<feature type="domain" description="Histidine kinase/HSP90-like ATPase" evidence="10">
    <location>
        <begin position="279"/>
        <end position="373"/>
    </location>
</feature>
<dbReference type="Pfam" id="PF07730">
    <property type="entry name" value="HisKA_3"/>
    <property type="match status" value="1"/>
</dbReference>
<keyword evidence="12" id="KW-1185">Reference proteome</keyword>
<feature type="transmembrane region" description="Helical" evidence="9">
    <location>
        <begin position="20"/>
        <end position="41"/>
    </location>
</feature>
<keyword evidence="9" id="KW-0472">Membrane</keyword>
<evidence type="ECO:0000256" key="3">
    <source>
        <dbReference type="ARBA" id="ARBA00022553"/>
    </source>
</evidence>
<name>A0ABV9UXW9_9ACTN</name>
<dbReference type="CDD" id="cd16917">
    <property type="entry name" value="HATPase_UhpB-NarQ-NarX-like"/>
    <property type="match status" value="1"/>
</dbReference>
<keyword evidence="4" id="KW-0808">Transferase</keyword>
<evidence type="ECO:0000256" key="6">
    <source>
        <dbReference type="ARBA" id="ARBA00022777"/>
    </source>
</evidence>
<evidence type="ECO:0000256" key="1">
    <source>
        <dbReference type="ARBA" id="ARBA00000085"/>
    </source>
</evidence>
<dbReference type="InterPro" id="IPR050482">
    <property type="entry name" value="Sensor_HK_TwoCompSys"/>
</dbReference>
<evidence type="ECO:0000256" key="9">
    <source>
        <dbReference type="SAM" id="Phobius"/>
    </source>
</evidence>
<keyword evidence="6 11" id="KW-0418">Kinase</keyword>
<dbReference type="RefSeq" id="WP_344374599.1">
    <property type="nucleotide sequence ID" value="NZ_BAAASQ010000009.1"/>
</dbReference>
<evidence type="ECO:0000259" key="10">
    <source>
        <dbReference type="SMART" id="SM00387"/>
    </source>
</evidence>
<dbReference type="Pfam" id="PF02518">
    <property type="entry name" value="HATPase_c"/>
    <property type="match status" value="1"/>
</dbReference>
<reference evidence="12" key="1">
    <citation type="journal article" date="2019" name="Int. J. Syst. Evol. Microbiol.">
        <title>The Global Catalogue of Microorganisms (GCM) 10K type strain sequencing project: providing services to taxonomists for standard genome sequencing and annotation.</title>
        <authorList>
            <consortium name="The Broad Institute Genomics Platform"/>
            <consortium name="The Broad Institute Genome Sequencing Center for Infectious Disease"/>
            <person name="Wu L."/>
            <person name="Ma J."/>
        </authorList>
    </citation>
    <scope>NUCLEOTIDE SEQUENCE [LARGE SCALE GENOMIC DNA]</scope>
    <source>
        <strain evidence="12">CCM 7224</strain>
    </source>
</reference>
<evidence type="ECO:0000256" key="4">
    <source>
        <dbReference type="ARBA" id="ARBA00022679"/>
    </source>
</evidence>
<comment type="caution">
    <text evidence="11">The sequence shown here is derived from an EMBL/GenBank/DDBJ whole genome shotgun (WGS) entry which is preliminary data.</text>
</comment>
<dbReference type="EMBL" id="JBHSIZ010000054">
    <property type="protein sequence ID" value="MFC4962069.1"/>
    <property type="molecule type" value="Genomic_DNA"/>
</dbReference>
<evidence type="ECO:0000256" key="2">
    <source>
        <dbReference type="ARBA" id="ARBA00012438"/>
    </source>
</evidence>
<keyword evidence="9" id="KW-0812">Transmembrane</keyword>
<dbReference type="SUPFAM" id="SSF55874">
    <property type="entry name" value="ATPase domain of HSP90 chaperone/DNA topoisomerase II/histidine kinase"/>
    <property type="match status" value="1"/>
</dbReference>
<dbReference type="Proteomes" id="UP001595834">
    <property type="component" value="Unassembled WGS sequence"/>
</dbReference>
<evidence type="ECO:0000313" key="11">
    <source>
        <dbReference type="EMBL" id="MFC4962069.1"/>
    </source>
</evidence>
<keyword evidence="8" id="KW-0902">Two-component regulatory system</keyword>
<feature type="transmembrane region" description="Helical" evidence="9">
    <location>
        <begin position="117"/>
        <end position="148"/>
    </location>
</feature>
<comment type="catalytic activity">
    <reaction evidence="1">
        <text>ATP + protein L-histidine = ADP + protein N-phospho-L-histidine.</text>
        <dbReference type="EC" id="2.7.13.3"/>
    </reaction>
</comment>
<evidence type="ECO:0000256" key="5">
    <source>
        <dbReference type="ARBA" id="ARBA00022741"/>
    </source>
</evidence>
<keyword evidence="9" id="KW-1133">Transmembrane helix</keyword>
<evidence type="ECO:0000313" key="12">
    <source>
        <dbReference type="Proteomes" id="UP001595834"/>
    </source>
</evidence>
<keyword evidence="7" id="KW-0067">ATP-binding</keyword>
<proteinExistence type="predicted"/>
<keyword evidence="5" id="KW-0547">Nucleotide-binding</keyword>
<feature type="transmembrane region" description="Helical" evidence="9">
    <location>
        <begin position="85"/>
        <end position="105"/>
    </location>
</feature>
<organism evidence="11 12">
    <name type="scientific">Streptomyces mauvecolor</name>
    <dbReference type="NCBI Taxonomy" id="58345"/>
    <lineage>
        <taxon>Bacteria</taxon>
        <taxon>Bacillati</taxon>
        <taxon>Actinomycetota</taxon>
        <taxon>Actinomycetes</taxon>
        <taxon>Kitasatosporales</taxon>
        <taxon>Streptomycetaceae</taxon>
        <taxon>Streptomyces</taxon>
    </lineage>
</organism>
<accession>A0ABV9UXW9</accession>
<evidence type="ECO:0000256" key="7">
    <source>
        <dbReference type="ARBA" id="ARBA00022840"/>
    </source>
</evidence>
<feature type="transmembrane region" description="Helical" evidence="9">
    <location>
        <begin position="48"/>
        <end position="65"/>
    </location>
</feature>
<sequence>MGHLRGPDDGGTPPSARAVGALRAASAVLVLGVAVPTCLAAGAAGRPAAALALAVAQAVALWWVVGRPGAVLAVSALLGAGMWLLFPALSLTGALLGAQLALCVLSALRPVRESRRWLLGMLALAPLALAGGSTLVLVSYVLAVTLAWTAGQWRRAQQDRLAAETRRAVAEERARIAREVHDVVAHSVSVMVIQASAAEDVFTAHPEQARQALRAIEGAGRSALGELRVLLRTESGDDGDGRRPPRGLGDLGELAATARAAGLAVELHEEGRAISPPSAVDLAGYRIVQEALTNTLRHAGAGRVRVSVCRDEEAVRIEVSDNGRPGKGSWRSAGSGRGLAGMRERASLLGGTLEAGPGPDGGFEVRAVLPIRFGP</sequence>
<evidence type="ECO:0000256" key="8">
    <source>
        <dbReference type="ARBA" id="ARBA00023012"/>
    </source>
</evidence>
<dbReference type="PANTHER" id="PTHR24421:SF10">
    <property type="entry name" value="NITRATE_NITRITE SENSOR PROTEIN NARQ"/>
    <property type="match status" value="1"/>
</dbReference>
<dbReference type="SMART" id="SM00387">
    <property type="entry name" value="HATPase_c"/>
    <property type="match status" value="1"/>
</dbReference>
<protein>
    <recommendedName>
        <fullName evidence="2">histidine kinase</fullName>
        <ecNumber evidence="2">2.7.13.3</ecNumber>
    </recommendedName>
</protein>
<dbReference type="Gene3D" id="1.20.5.1930">
    <property type="match status" value="1"/>
</dbReference>
<keyword evidence="3" id="KW-0597">Phosphoprotein</keyword>